<proteinExistence type="predicted"/>
<dbReference type="InterPro" id="IPR006674">
    <property type="entry name" value="HD_domain"/>
</dbReference>
<reference evidence="2" key="2">
    <citation type="journal article" date="2021" name="Microbiome">
        <title>Successional dynamics and alternative stable states in a saline activated sludge microbial community over 9 years.</title>
        <authorList>
            <person name="Wang Y."/>
            <person name="Ye J."/>
            <person name="Ju F."/>
            <person name="Liu L."/>
            <person name="Boyd J.A."/>
            <person name="Deng Y."/>
            <person name="Parks D.H."/>
            <person name="Jiang X."/>
            <person name="Yin X."/>
            <person name="Woodcroft B.J."/>
            <person name="Tyson G.W."/>
            <person name="Hugenholtz P."/>
            <person name="Polz M.F."/>
            <person name="Zhang T."/>
        </authorList>
    </citation>
    <scope>NUCLEOTIDE SEQUENCE</scope>
    <source>
        <strain evidence="2">HKST-UBA01</strain>
    </source>
</reference>
<protein>
    <submittedName>
        <fullName evidence="2">HD domain-containing protein</fullName>
    </submittedName>
</protein>
<name>A0A955LGR5_UNCKA</name>
<dbReference type="SUPFAM" id="SSF109604">
    <property type="entry name" value="HD-domain/PDEase-like"/>
    <property type="match status" value="1"/>
</dbReference>
<reference evidence="2" key="1">
    <citation type="submission" date="2020-04" db="EMBL/GenBank/DDBJ databases">
        <authorList>
            <person name="Zhang T."/>
        </authorList>
    </citation>
    <scope>NUCLEOTIDE SEQUENCE</scope>
    <source>
        <strain evidence="2">HKST-UBA01</strain>
    </source>
</reference>
<dbReference type="Proteomes" id="UP000701698">
    <property type="component" value="Unassembled WGS sequence"/>
</dbReference>
<dbReference type="PANTHER" id="PTHR33594:SF1">
    <property type="entry name" value="HD_PDEASE DOMAIN-CONTAINING PROTEIN"/>
    <property type="match status" value="1"/>
</dbReference>
<sequence length="196" mass="22827">MTHSQLGQIEQFAKKFHSDDPQHDWEHIIRVRVNALELAKHYPETNLEILQAACFLHDIGRSVKDEGHPEESIKLASPHLQEIGLTNDEIEAINHAIHCHDVKKIHEANSIEAKLLFDADKLEILSVFGFLRVVVFLMEERHMKISEAVNFLWGFSLNVYEKLLNTEEARMLIAQDMDLLRAMVEKYNSWDQRIKH</sequence>
<evidence type="ECO:0000313" key="2">
    <source>
        <dbReference type="EMBL" id="MCA9390143.1"/>
    </source>
</evidence>
<dbReference type="InterPro" id="IPR003607">
    <property type="entry name" value="HD/PDEase_dom"/>
</dbReference>
<evidence type="ECO:0000313" key="3">
    <source>
        <dbReference type="Proteomes" id="UP000701698"/>
    </source>
</evidence>
<gene>
    <name evidence="2" type="ORF">KC571_01960</name>
</gene>
<accession>A0A955LGR5</accession>
<dbReference type="CDD" id="cd00077">
    <property type="entry name" value="HDc"/>
    <property type="match status" value="1"/>
</dbReference>
<dbReference type="PANTHER" id="PTHR33594">
    <property type="entry name" value="SUPERFAMILY HYDROLASE, PUTATIVE (AFU_ORTHOLOGUE AFUA_1G03035)-RELATED"/>
    <property type="match status" value="1"/>
</dbReference>
<dbReference type="Gene3D" id="1.10.3210.10">
    <property type="entry name" value="Hypothetical protein af1432"/>
    <property type="match status" value="1"/>
</dbReference>
<evidence type="ECO:0000259" key="1">
    <source>
        <dbReference type="SMART" id="SM00471"/>
    </source>
</evidence>
<dbReference type="SMART" id="SM00471">
    <property type="entry name" value="HDc"/>
    <property type="match status" value="1"/>
</dbReference>
<dbReference type="Pfam" id="PF01966">
    <property type="entry name" value="HD"/>
    <property type="match status" value="1"/>
</dbReference>
<comment type="caution">
    <text evidence="2">The sequence shown here is derived from an EMBL/GenBank/DDBJ whole genome shotgun (WGS) entry which is preliminary data.</text>
</comment>
<organism evidence="2 3">
    <name type="scientific">candidate division WWE3 bacterium</name>
    <dbReference type="NCBI Taxonomy" id="2053526"/>
    <lineage>
        <taxon>Bacteria</taxon>
        <taxon>Katanobacteria</taxon>
    </lineage>
</organism>
<dbReference type="EMBL" id="JAGQKX010000037">
    <property type="protein sequence ID" value="MCA9390143.1"/>
    <property type="molecule type" value="Genomic_DNA"/>
</dbReference>
<dbReference type="AlphaFoldDB" id="A0A955LGR5"/>
<feature type="domain" description="HD/PDEase" evidence="1">
    <location>
        <begin position="20"/>
        <end position="134"/>
    </location>
</feature>